<sequence length="131" mass="14020">MNEGIELHDSELVAITCSNGEAIVLLSPAYIHRTVGRPGVDSGSGWLQPATLTISSASLTSMPKLLPATISDGFLRIGTEHHSNVIPASGTFADVIELSIVLGTSEALTIRGQRIRIQLHDEPSFVENFKQ</sequence>
<evidence type="ECO:0000313" key="1">
    <source>
        <dbReference type="EMBL" id="EDY18557.1"/>
    </source>
</evidence>
<name>B4D4V4_9BACT</name>
<dbReference type="AlphaFoldDB" id="B4D4V4"/>
<dbReference type="Proteomes" id="UP000005824">
    <property type="component" value="Unassembled WGS sequence"/>
</dbReference>
<dbReference type="STRING" id="497964.CfE428DRAFT_3942"/>
<accession>B4D4V4</accession>
<comment type="caution">
    <text evidence="1">The sequence shown here is derived from an EMBL/GenBank/DDBJ whole genome shotgun (WGS) entry which is preliminary data.</text>
</comment>
<dbReference type="RefSeq" id="WP_006981267.1">
    <property type="nucleotide sequence ID" value="NZ_ABVL01000012.1"/>
</dbReference>
<organism evidence="1 2">
    <name type="scientific">Chthoniobacter flavus Ellin428</name>
    <dbReference type="NCBI Taxonomy" id="497964"/>
    <lineage>
        <taxon>Bacteria</taxon>
        <taxon>Pseudomonadati</taxon>
        <taxon>Verrucomicrobiota</taxon>
        <taxon>Spartobacteria</taxon>
        <taxon>Chthoniobacterales</taxon>
        <taxon>Chthoniobacteraceae</taxon>
        <taxon>Chthoniobacter</taxon>
    </lineage>
</organism>
<protein>
    <submittedName>
        <fullName evidence="1">Uncharacterized protein</fullName>
    </submittedName>
</protein>
<dbReference type="EMBL" id="ABVL01000012">
    <property type="protein sequence ID" value="EDY18557.1"/>
    <property type="molecule type" value="Genomic_DNA"/>
</dbReference>
<evidence type="ECO:0000313" key="2">
    <source>
        <dbReference type="Proteomes" id="UP000005824"/>
    </source>
</evidence>
<dbReference type="InParanoid" id="B4D4V4"/>
<gene>
    <name evidence="1" type="ORF">CfE428DRAFT_3942</name>
</gene>
<proteinExistence type="predicted"/>
<dbReference type="eggNOG" id="ENOG5033KH1">
    <property type="taxonomic scope" value="Bacteria"/>
</dbReference>
<keyword evidence="2" id="KW-1185">Reference proteome</keyword>
<reference evidence="1 2" key="1">
    <citation type="journal article" date="2011" name="J. Bacteriol.">
        <title>Genome sequence of Chthoniobacter flavus Ellin428, an aerobic heterotrophic soil bacterium.</title>
        <authorList>
            <person name="Kant R."/>
            <person name="van Passel M.W."/>
            <person name="Palva A."/>
            <person name="Lucas S."/>
            <person name="Lapidus A."/>
            <person name="Glavina Del Rio T."/>
            <person name="Dalin E."/>
            <person name="Tice H."/>
            <person name="Bruce D."/>
            <person name="Goodwin L."/>
            <person name="Pitluck S."/>
            <person name="Larimer F.W."/>
            <person name="Land M.L."/>
            <person name="Hauser L."/>
            <person name="Sangwan P."/>
            <person name="de Vos W.M."/>
            <person name="Janssen P.H."/>
            <person name="Smidt H."/>
        </authorList>
    </citation>
    <scope>NUCLEOTIDE SEQUENCE [LARGE SCALE GENOMIC DNA]</scope>
    <source>
        <strain evidence="1 2">Ellin428</strain>
    </source>
</reference>